<feature type="binding site" description="covalent" evidence="11">
    <location>
        <position position="649"/>
    </location>
    <ligand>
        <name>heme c</name>
        <dbReference type="ChEBI" id="CHEBI:61717"/>
    </ligand>
</feature>
<evidence type="ECO:0000256" key="6">
    <source>
        <dbReference type="ARBA" id="ARBA00022891"/>
    </source>
</evidence>
<evidence type="ECO:0000256" key="9">
    <source>
        <dbReference type="ARBA" id="ARBA00023157"/>
    </source>
</evidence>
<dbReference type="GO" id="GO:0016020">
    <property type="term" value="C:membrane"/>
    <property type="evidence" value="ECO:0007669"/>
    <property type="project" value="InterPro"/>
</dbReference>
<name>A0A844ZI06_9SPHN</name>
<dbReference type="EMBL" id="WTYY01000002">
    <property type="protein sequence ID" value="MXO88131.1"/>
    <property type="molecule type" value="Genomic_DNA"/>
</dbReference>
<comment type="cofactor">
    <cofactor evidence="11">
        <name>pyrroloquinoline quinone</name>
        <dbReference type="ChEBI" id="CHEBI:58442"/>
    </cofactor>
    <text evidence="11">Binds 1 PQQ group per subunit.</text>
</comment>
<dbReference type="InterPro" id="IPR018391">
    <property type="entry name" value="PQQ_b-propeller_rpt"/>
</dbReference>
<dbReference type="InterPro" id="IPR009056">
    <property type="entry name" value="Cyt_c-like_dom"/>
</dbReference>
<feature type="binding site" evidence="11">
    <location>
        <position position="376"/>
    </location>
    <ligand>
        <name>pyrroloquinoline quinone</name>
        <dbReference type="ChEBI" id="CHEBI:58442"/>
    </ligand>
</feature>
<feature type="domain" description="Cytochrome c" evidence="15">
    <location>
        <begin position="636"/>
        <end position="712"/>
    </location>
</feature>
<dbReference type="PROSITE" id="PS51007">
    <property type="entry name" value="CYTC"/>
    <property type="match status" value="1"/>
</dbReference>
<evidence type="ECO:0000256" key="12">
    <source>
        <dbReference type="PIRSR" id="PIRSR617512-3"/>
    </source>
</evidence>
<feature type="signal peptide" evidence="14">
    <location>
        <begin position="1"/>
        <end position="28"/>
    </location>
</feature>
<dbReference type="Pfam" id="PF01011">
    <property type="entry name" value="PQQ"/>
    <property type="match status" value="2"/>
</dbReference>
<dbReference type="GO" id="GO:0009055">
    <property type="term" value="F:electron transfer activity"/>
    <property type="evidence" value="ECO:0007669"/>
    <property type="project" value="InterPro"/>
</dbReference>
<evidence type="ECO:0000256" key="3">
    <source>
        <dbReference type="ARBA" id="ARBA00022723"/>
    </source>
</evidence>
<dbReference type="PANTHER" id="PTHR32303">
    <property type="entry name" value="QUINOPROTEIN ALCOHOL DEHYDROGENASE (CYTOCHROME C)"/>
    <property type="match status" value="1"/>
</dbReference>
<accession>A0A844ZI06</accession>
<evidence type="ECO:0000256" key="1">
    <source>
        <dbReference type="ARBA" id="ARBA00008156"/>
    </source>
</evidence>
<dbReference type="InterPro" id="IPR017512">
    <property type="entry name" value="PQQ_MeOH/EtOH_DH"/>
</dbReference>
<feature type="binding site" evidence="11">
    <location>
        <position position="206"/>
    </location>
    <ligand>
        <name>pyrroloquinoline quinone</name>
        <dbReference type="ChEBI" id="CHEBI:58442"/>
    </ligand>
</feature>
<dbReference type="InterPro" id="IPR036909">
    <property type="entry name" value="Cyt_c-like_dom_sf"/>
</dbReference>
<feature type="binding site" evidence="12">
    <location>
        <position position="349"/>
    </location>
    <ligand>
        <name>Ca(2+)</name>
        <dbReference type="ChEBI" id="CHEBI:29108"/>
    </ligand>
</feature>
<keyword evidence="4 14" id="KW-0732">Signal</keyword>
<evidence type="ECO:0000256" key="5">
    <source>
        <dbReference type="ARBA" id="ARBA00022837"/>
    </source>
</evidence>
<dbReference type="InterPro" id="IPR002372">
    <property type="entry name" value="PQQ_rpt_dom"/>
</dbReference>
<proteinExistence type="inferred from homology"/>
<dbReference type="PROSITE" id="PS00364">
    <property type="entry name" value="BACTERIAL_PQQ_2"/>
    <property type="match status" value="1"/>
</dbReference>
<dbReference type="NCBIfam" id="TIGR03075">
    <property type="entry name" value="PQQ_enz_alc_DH"/>
    <property type="match status" value="1"/>
</dbReference>
<dbReference type="GO" id="GO:0030288">
    <property type="term" value="C:outer membrane-bounded periplasmic space"/>
    <property type="evidence" value="ECO:0007669"/>
    <property type="project" value="InterPro"/>
</dbReference>
<feature type="disulfide bond" evidence="13">
    <location>
        <begin position="153"/>
        <end position="154"/>
    </location>
</feature>
<dbReference type="OrthoDB" id="9794322at2"/>
<dbReference type="InterPro" id="IPR001479">
    <property type="entry name" value="Quinoprotein_DH_CS"/>
</dbReference>
<evidence type="ECO:0000256" key="8">
    <source>
        <dbReference type="ARBA" id="ARBA00023004"/>
    </source>
</evidence>
<organism evidence="16 17">
    <name type="scientific">Alteraurantiacibacter aestuarii</name>
    <dbReference type="NCBI Taxonomy" id="650004"/>
    <lineage>
        <taxon>Bacteria</taxon>
        <taxon>Pseudomonadati</taxon>
        <taxon>Pseudomonadota</taxon>
        <taxon>Alphaproteobacteria</taxon>
        <taxon>Sphingomonadales</taxon>
        <taxon>Erythrobacteraceae</taxon>
        <taxon>Alteraurantiacibacter</taxon>
    </lineage>
</organism>
<feature type="binding site" description="axial binding residue" evidence="12">
    <location>
        <position position="653"/>
    </location>
    <ligand>
        <name>heme c</name>
        <dbReference type="ChEBI" id="CHEBI:61717"/>
    </ligand>
    <ligandPart>
        <name>Fe</name>
        <dbReference type="ChEBI" id="CHEBI:18248"/>
    </ligandPart>
</feature>
<dbReference type="Gene3D" id="1.10.760.10">
    <property type="entry name" value="Cytochrome c-like domain"/>
    <property type="match status" value="1"/>
</dbReference>
<dbReference type="EC" id="1.1.2.-" evidence="16"/>
<sequence>MQWSKRSVPGIGVLAACLALLGCVAADAPVGSTAGMVGASTAVDGPTVVNGQSLRNINAPANIGDWMSHGRGWSEDRFSPLTQINDGNVSQLGLAWFDDLATMRGVQATPLVVDGVLYNESIYNIVTAYNAATGEKLWTYDPEVGPEWARLACCGPSSRGIAAWNGKLYIGALDGRLIAVDAATGSEVWSAQTFETEGELNAYSITGAPRVYDGKVVIGNGGADYGVRGFVVAYDAETGEQLWKFYTVPGNPADGPDGEASDSAMDIALPTWAGEWWRYGGGGTAWDSFAYDPELNLVYIGTGNGSPHMWYFRSNDEGDNLFLCSIVAVDADTGEYKWHYQMVPEEEWDYTCTQPMILTDLEIGGRERQVIMQAPKNGFFYVIDGASGELISAETYVSENTWASRIDLETGRPVLQPGAHNTTTPHLMSPSWLAAHSWHPMAFSPDTGLVYLSAQEQPSTYARAEDGGFNFVHHRSNSGQSRGNMPELRAALQAEANEKEKGYLLAWDPVTQSEAWRVPYAHPGSGGVLATAGNLLVQGTIDKTLAIYRADTGAKLWEMDIDQAPVAGPITYMVDGVQYIAINAGWGGSPVYNLGPFQTSTAKLLVFRLGATGVTLPPPPPPTSLPRPPYLSANEAQVSHGRQLYGDTCVRCHGENAVGGVKDLRWMTQETRAQFNDIVLHGLFIDRGMAGFSDILSEEDAADIHAFLIARANEDYTDAAAGGHP</sequence>
<comment type="similarity">
    <text evidence="1">Belongs to the bacterial PQQ dehydrogenase family.</text>
</comment>
<dbReference type="GO" id="GO:0005509">
    <property type="term" value="F:calcium ion binding"/>
    <property type="evidence" value="ECO:0007669"/>
    <property type="project" value="InterPro"/>
</dbReference>
<evidence type="ECO:0000259" key="15">
    <source>
        <dbReference type="PROSITE" id="PS51007"/>
    </source>
</evidence>
<evidence type="ECO:0000313" key="16">
    <source>
        <dbReference type="EMBL" id="MXO88131.1"/>
    </source>
</evidence>
<reference evidence="16 17" key="1">
    <citation type="submission" date="2019-12" db="EMBL/GenBank/DDBJ databases">
        <title>Genomic-based taxomic classification of the family Erythrobacteraceae.</title>
        <authorList>
            <person name="Xu L."/>
        </authorList>
    </citation>
    <scope>NUCLEOTIDE SEQUENCE [LARGE SCALE GENOMIC DNA]</scope>
    <source>
        <strain evidence="16 17">JCM 16339</strain>
    </source>
</reference>
<keyword evidence="3 12" id="KW-0479">Metal-binding</keyword>
<comment type="caution">
    <text evidence="16">The sequence shown here is derived from an EMBL/GenBank/DDBJ whole genome shotgun (WGS) entry which is preliminary data.</text>
</comment>
<keyword evidence="9 13" id="KW-1015">Disulfide bond</keyword>
<dbReference type="SUPFAM" id="SSF46626">
    <property type="entry name" value="Cytochrome c"/>
    <property type="match status" value="1"/>
</dbReference>
<dbReference type="InterPro" id="IPR011047">
    <property type="entry name" value="Quinoprotein_ADH-like_sf"/>
</dbReference>
<feature type="chain" id="PRO_5032422549" evidence="14">
    <location>
        <begin position="29"/>
        <end position="725"/>
    </location>
</feature>
<dbReference type="CDD" id="cd10279">
    <property type="entry name" value="PQQ_ADH_II"/>
    <property type="match status" value="1"/>
</dbReference>
<feature type="binding site" description="axial binding residue" evidence="12">
    <location>
        <position position="689"/>
    </location>
    <ligand>
        <name>heme c</name>
        <dbReference type="ChEBI" id="CHEBI:61717"/>
    </ligand>
    <ligandPart>
        <name>Fe</name>
        <dbReference type="ChEBI" id="CHEBI:18248"/>
    </ligandPart>
</feature>
<dbReference type="PROSITE" id="PS51257">
    <property type="entry name" value="PROKAR_LIPOPROTEIN"/>
    <property type="match status" value="1"/>
</dbReference>
<feature type="binding site" evidence="11">
    <location>
        <position position="284"/>
    </location>
    <ligand>
        <name>pyrroloquinoline quinone</name>
        <dbReference type="ChEBI" id="CHEBI:58442"/>
    </ligand>
</feature>
<evidence type="ECO:0000256" key="13">
    <source>
        <dbReference type="PIRSR" id="PIRSR617512-4"/>
    </source>
</evidence>
<dbReference type="AlphaFoldDB" id="A0A844ZI06"/>
<dbReference type="Pfam" id="PF13442">
    <property type="entry name" value="Cytochrome_CBB3"/>
    <property type="match status" value="1"/>
</dbReference>
<feature type="active site" description="Proton acceptor" evidence="10">
    <location>
        <position position="349"/>
    </location>
</feature>
<keyword evidence="17" id="KW-1185">Reference proteome</keyword>
<evidence type="ECO:0000256" key="10">
    <source>
        <dbReference type="PIRSR" id="PIRSR617512-1"/>
    </source>
</evidence>
<comment type="cofactor">
    <cofactor evidence="11">
        <name>heme c</name>
        <dbReference type="ChEBI" id="CHEBI:61717"/>
    </cofactor>
    <text evidence="11">Binds 1 heme c group per subunit.</text>
</comment>
<dbReference type="Proteomes" id="UP000435243">
    <property type="component" value="Unassembled WGS sequence"/>
</dbReference>
<feature type="binding site" evidence="11">
    <location>
        <begin position="222"/>
        <end position="223"/>
    </location>
    <ligand>
        <name>pyrroloquinoline quinone</name>
        <dbReference type="ChEBI" id="CHEBI:58442"/>
    </ligand>
</feature>
<protein>
    <submittedName>
        <fullName evidence="16">PQQ-dependent dehydrogenase, methanol/ethanol family</fullName>
        <ecNumber evidence="16">1.1.2.-</ecNumber>
    </submittedName>
</protein>
<evidence type="ECO:0000256" key="2">
    <source>
        <dbReference type="ARBA" id="ARBA00022617"/>
    </source>
</evidence>
<dbReference type="SUPFAM" id="SSF50998">
    <property type="entry name" value="Quinoprotein alcohol dehydrogenase-like"/>
    <property type="match status" value="1"/>
</dbReference>
<keyword evidence="8 12" id="KW-0408">Iron</keyword>
<evidence type="ECO:0000313" key="17">
    <source>
        <dbReference type="Proteomes" id="UP000435243"/>
    </source>
</evidence>
<keyword evidence="5 12" id="KW-0106">Calcium</keyword>
<dbReference type="GO" id="GO:0016614">
    <property type="term" value="F:oxidoreductase activity, acting on CH-OH group of donors"/>
    <property type="evidence" value="ECO:0007669"/>
    <property type="project" value="InterPro"/>
</dbReference>
<feature type="binding site" evidence="11">
    <location>
        <position position="159"/>
    </location>
    <ligand>
        <name>pyrroloquinoline quinone</name>
        <dbReference type="ChEBI" id="CHEBI:58442"/>
    </ligand>
</feature>
<dbReference type="Gene3D" id="2.140.10.10">
    <property type="entry name" value="Quinoprotein alcohol dehydrogenase-like superfamily"/>
    <property type="match status" value="1"/>
</dbReference>
<comment type="cofactor">
    <cofactor evidence="12">
        <name>Ca(2+)</name>
        <dbReference type="ChEBI" id="CHEBI:29108"/>
    </cofactor>
    <text evidence="12">Binds 1 Ca(2+) ion per subunit.</text>
</comment>
<evidence type="ECO:0000256" key="4">
    <source>
        <dbReference type="ARBA" id="ARBA00022729"/>
    </source>
</evidence>
<dbReference type="SMART" id="SM00564">
    <property type="entry name" value="PQQ"/>
    <property type="match status" value="5"/>
</dbReference>
<evidence type="ECO:0000256" key="14">
    <source>
        <dbReference type="SAM" id="SignalP"/>
    </source>
</evidence>
<evidence type="ECO:0000256" key="7">
    <source>
        <dbReference type="ARBA" id="ARBA00023002"/>
    </source>
</evidence>
<gene>
    <name evidence="16" type="ORF">GRI32_05190</name>
</gene>
<keyword evidence="7 16" id="KW-0560">Oxidoreductase</keyword>
<keyword evidence="6 11" id="KW-0634">PQQ</keyword>
<feature type="binding site" evidence="12">
    <location>
        <position position="304"/>
    </location>
    <ligand>
        <name>Ca(2+)</name>
        <dbReference type="ChEBI" id="CHEBI:29108"/>
    </ligand>
</feature>
<keyword evidence="2 11" id="KW-0349">Heme</keyword>
<evidence type="ECO:0000256" key="11">
    <source>
        <dbReference type="PIRSR" id="PIRSR617512-2"/>
    </source>
</evidence>
<feature type="binding site" description="covalent" evidence="11">
    <location>
        <position position="652"/>
    </location>
    <ligand>
        <name>heme c</name>
        <dbReference type="ChEBI" id="CHEBI:61717"/>
    </ligand>
</feature>
<dbReference type="GO" id="GO:0020037">
    <property type="term" value="F:heme binding"/>
    <property type="evidence" value="ECO:0007669"/>
    <property type="project" value="InterPro"/>
</dbReference>